<evidence type="ECO:0000256" key="2">
    <source>
        <dbReference type="ARBA" id="ARBA00023015"/>
    </source>
</evidence>
<organism evidence="6">
    <name type="scientific">Chelativorans sp. (strain BNC1)</name>
    <dbReference type="NCBI Taxonomy" id="266779"/>
    <lineage>
        <taxon>Bacteria</taxon>
        <taxon>Pseudomonadati</taxon>
        <taxon>Pseudomonadota</taxon>
        <taxon>Alphaproteobacteria</taxon>
        <taxon>Hyphomicrobiales</taxon>
        <taxon>Phyllobacteriaceae</taxon>
        <taxon>Chelativorans</taxon>
    </lineage>
</organism>
<keyword evidence="4" id="KW-0804">Transcription</keyword>
<dbReference type="PROSITE" id="PS50931">
    <property type="entry name" value="HTH_LYSR"/>
    <property type="match status" value="1"/>
</dbReference>
<dbReference type="SUPFAM" id="SSF46785">
    <property type="entry name" value="Winged helix' DNA-binding domain"/>
    <property type="match status" value="1"/>
</dbReference>
<name>Q11FQ4_CHESB</name>
<dbReference type="InterPro" id="IPR058163">
    <property type="entry name" value="LysR-type_TF_proteobact-type"/>
</dbReference>
<dbReference type="FunFam" id="1.10.10.10:FF:000038">
    <property type="entry name" value="Glycine cleavage system transcriptional activator"/>
    <property type="match status" value="1"/>
</dbReference>
<dbReference type="InterPro" id="IPR000847">
    <property type="entry name" value="LysR_HTH_N"/>
</dbReference>
<dbReference type="InterPro" id="IPR036390">
    <property type="entry name" value="WH_DNA-bd_sf"/>
</dbReference>
<dbReference type="InterPro" id="IPR005119">
    <property type="entry name" value="LysR_subst-bd"/>
</dbReference>
<dbReference type="GO" id="GO:0043565">
    <property type="term" value="F:sequence-specific DNA binding"/>
    <property type="evidence" value="ECO:0007669"/>
    <property type="project" value="TreeGrafter"/>
</dbReference>
<dbReference type="KEGG" id="mes:Meso_2386"/>
<dbReference type="GO" id="GO:0003700">
    <property type="term" value="F:DNA-binding transcription factor activity"/>
    <property type="evidence" value="ECO:0007669"/>
    <property type="project" value="InterPro"/>
</dbReference>
<dbReference type="PANTHER" id="PTHR30537:SF74">
    <property type="entry name" value="HTH-TYPE TRANSCRIPTIONAL REGULATOR TRPI"/>
    <property type="match status" value="1"/>
</dbReference>
<dbReference type="EMBL" id="CP000390">
    <property type="protein sequence ID" value="ABG63771.1"/>
    <property type="molecule type" value="Genomic_DNA"/>
</dbReference>
<proteinExistence type="inferred from homology"/>
<dbReference type="eggNOG" id="COG0583">
    <property type="taxonomic scope" value="Bacteria"/>
</dbReference>
<dbReference type="Gene3D" id="3.40.190.10">
    <property type="entry name" value="Periplasmic binding protein-like II"/>
    <property type="match status" value="2"/>
</dbReference>
<dbReference type="Pfam" id="PF03466">
    <property type="entry name" value="LysR_substrate"/>
    <property type="match status" value="1"/>
</dbReference>
<protein>
    <submittedName>
        <fullName evidence="6">Transcriptional regulator, LysR family</fullName>
    </submittedName>
</protein>
<dbReference type="Gene3D" id="1.10.10.10">
    <property type="entry name" value="Winged helix-like DNA-binding domain superfamily/Winged helix DNA-binding domain"/>
    <property type="match status" value="1"/>
</dbReference>
<reference evidence="6" key="1">
    <citation type="submission" date="2006-06" db="EMBL/GenBank/DDBJ databases">
        <title>Complete sequence of chromosome of Chelativorans sp. BNC1.</title>
        <authorList>
            <consortium name="US DOE Joint Genome Institute"/>
            <person name="Copeland A."/>
            <person name="Lucas S."/>
            <person name="Lapidus A."/>
            <person name="Barry K."/>
            <person name="Detter J.C."/>
            <person name="Glavina del Rio T."/>
            <person name="Hammon N."/>
            <person name="Israni S."/>
            <person name="Dalin E."/>
            <person name="Tice H."/>
            <person name="Pitluck S."/>
            <person name="Chertkov O."/>
            <person name="Brettin T."/>
            <person name="Bruce D."/>
            <person name="Han C."/>
            <person name="Tapia R."/>
            <person name="Gilna P."/>
            <person name="Schmutz J."/>
            <person name="Larimer F."/>
            <person name="Land M."/>
            <person name="Hauser L."/>
            <person name="Kyrpides N."/>
            <person name="Mikhailova N."/>
            <person name="Richardson P."/>
        </authorList>
    </citation>
    <scope>NUCLEOTIDE SEQUENCE</scope>
    <source>
        <strain evidence="6">BNC1</strain>
    </source>
</reference>
<dbReference type="AlphaFoldDB" id="Q11FQ4"/>
<evidence type="ECO:0000259" key="5">
    <source>
        <dbReference type="PROSITE" id="PS50931"/>
    </source>
</evidence>
<evidence type="ECO:0000256" key="1">
    <source>
        <dbReference type="ARBA" id="ARBA00009437"/>
    </source>
</evidence>
<dbReference type="InterPro" id="IPR036388">
    <property type="entry name" value="WH-like_DNA-bd_sf"/>
</dbReference>
<accession>Q11FQ4</accession>
<gene>
    <name evidence="6" type="ordered locus">Meso_2386</name>
</gene>
<keyword evidence="2" id="KW-0805">Transcription regulation</keyword>
<feature type="domain" description="HTH lysR-type" evidence="5">
    <location>
        <begin position="8"/>
        <end position="65"/>
    </location>
</feature>
<dbReference type="OrthoDB" id="9804958at2"/>
<dbReference type="Pfam" id="PF00126">
    <property type="entry name" value="HTH_1"/>
    <property type="match status" value="1"/>
</dbReference>
<evidence type="ECO:0000313" key="6">
    <source>
        <dbReference type="EMBL" id="ABG63771.1"/>
    </source>
</evidence>
<dbReference type="PRINTS" id="PR00039">
    <property type="entry name" value="HTHLYSR"/>
</dbReference>
<evidence type="ECO:0000256" key="4">
    <source>
        <dbReference type="ARBA" id="ARBA00023163"/>
    </source>
</evidence>
<dbReference type="GO" id="GO:0006351">
    <property type="term" value="P:DNA-templated transcription"/>
    <property type="evidence" value="ECO:0007669"/>
    <property type="project" value="TreeGrafter"/>
</dbReference>
<dbReference type="SUPFAM" id="SSF53850">
    <property type="entry name" value="Periplasmic binding protein-like II"/>
    <property type="match status" value="1"/>
</dbReference>
<evidence type="ECO:0000256" key="3">
    <source>
        <dbReference type="ARBA" id="ARBA00023125"/>
    </source>
</evidence>
<sequence length="296" mass="33472">MPSETQLPPLTTLRIFEAAARHQSFLLAAGELNITPGAVSKQVKQLELSLGQPLFERNHRQVRLTKAGQIFFKGISQAFEDIRAVTKAVAIRPDGERLVLWCAPWFLRAWLLPRLERFRSSSPKIQLDVLTGDSSDAISPRADIAIRLGSGDWPRVKSEMLISQEITAVCTPRYLKREKIGAPYSFSDFVVLDSSNTPDHLHLWKEAAGFQQVDPKERIVFLSSESAFAAAQSDHGIALVHPRFIEKELATGDLVRPWGITTRTNKHYYLTRNENFRLPPAAAAFRKWLLDEFKRT</sequence>
<keyword evidence="3" id="KW-0238">DNA-binding</keyword>
<dbReference type="HOGENOM" id="CLU_039613_37_1_5"/>
<dbReference type="PANTHER" id="PTHR30537">
    <property type="entry name" value="HTH-TYPE TRANSCRIPTIONAL REGULATOR"/>
    <property type="match status" value="1"/>
</dbReference>
<dbReference type="STRING" id="266779.Meso_2386"/>
<comment type="similarity">
    <text evidence="1">Belongs to the LysR transcriptional regulatory family.</text>
</comment>
<dbReference type="CDD" id="cd08432">
    <property type="entry name" value="PBP2_GcdR_TrpI_HvrB_AmpR_like"/>
    <property type="match status" value="1"/>
</dbReference>